<evidence type="ECO:0000256" key="9">
    <source>
        <dbReference type="SAM" id="SignalP"/>
    </source>
</evidence>
<keyword evidence="12" id="KW-1185">Reference proteome</keyword>
<dbReference type="InterPro" id="IPR008271">
    <property type="entry name" value="Ser/Thr_kinase_AS"/>
</dbReference>
<dbReference type="PROSITE" id="PS00108">
    <property type="entry name" value="PROTEIN_KINASE_ST"/>
    <property type="match status" value="1"/>
</dbReference>
<comment type="similarity">
    <text evidence="1">Belongs to the protein kinase superfamily. NEK Ser/Thr protein kinase family. NIMA subfamily.</text>
</comment>
<evidence type="ECO:0000256" key="1">
    <source>
        <dbReference type="ARBA" id="ARBA00010886"/>
    </source>
</evidence>
<organism evidence="11 12">
    <name type="scientific">Effrenium voratum</name>
    <dbReference type="NCBI Taxonomy" id="2562239"/>
    <lineage>
        <taxon>Eukaryota</taxon>
        <taxon>Sar</taxon>
        <taxon>Alveolata</taxon>
        <taxon>Dinophyceae</taxon>
        <taxon>Suessiales</taxon>
        <taxon>Symbiodiniaceae</taxon>
        <taxon>Effrenium</taxon>
    </lineage>
</organism>
<dbReference type="GO" id="GO:0004674">
    <property type="term" value="F:protein serine/threonine kinase activity"/>
    <property type="evidence" value="ECO:0007669"/>
    <property type="project" value="UniProtKB-KW"/>
</dbReference>
<evidence type="ECO:0000313" key="12">
    <source>
        <dbReference type="Proteomes" id="UP001178507"/>
    </source>
</evidence>
<dbReference type="GO" id="GO:0005524">
    <property type="term" value="F:ATP binding"/>
    <property type="evidence" value="ECO:0007669"/>
    <property type="project" value="UniProtKB-UniRule"/>
</dbReference>
<evidence type="ECO:0000256" key="8">
    <source>
        <dbReference type="RuleBase" id="RU000304"/>
    </source>
</evidence>
<keyword evidence="4 7" id="KW-0547">Nucleotide-binding</keyword>
<gene>
    <name evidence="11" type="ORF">EVOR1521_LOCUS8925</name>
</gene>
<dbReference type="Proteomes" id="UP001178507">
    <property type="component" value="Unassembled WGS sequence"/>
</dbReference>
<feature type="signal peptide" evidence="9">
    <location>
        <begin position="1"/>
        <end position="20"/>
    </location>
</feature>
<dbReference type="SUPFAM" id="SSF56112">
    <property type="entry name" value="Protein kinase-like (PK-like)"/>
    <property type="match status" value="1"/>
</dbReference>
<dbReference type="Pfam" id="PF00069">
    <property type="entry name" value="Pkinase"/>
    <property type="match status" value="1"/>
</dbReference>
<feature type="chain" id="PRO_5041313888" description="non-specific serine/threonine protein kinase" evidence="9">
    <location>
        <begin position="21"/>
        <end position="447"/>
    </location>
</feature>
<dbReference type="PANTHER" id="PTHR43671:SF13">
    <property type="entry name" value="SERINE_THREONINE-PROTEIN KINASE NEK2"/>
    <property type="match status" value="1"/>
</dbReference>
<evidence type="ECO:0000313" key="11">
    <source>
        <dbReference type="EMBL" id="CAJ1381145.1"/>
    </source>
</evidence>
<dbReference type="PANTHER" id="PTHR43671">
    <property type="entry name" value="SERINE/THREONINE-PROTEIN KINASE NEK"/>
    <property type="match status" value="1"/>
</dbReference>
<dbReference type="PROSITE" id="PS50011">
    <property type="entry name" value="PROTEIN_KINASE_DOM"/>
    <property type="match status" value="1"/>
</dbReference>
<evidence type="ECO:0000256" key="3">
    <source>
        <dbReference type="ARBA" id="ARBA00022679"/>
    </source>
</evidence>
<dbReference type="EMBL" id="CAUJNA010000780">
    <property type="protein sequence ID" value="CAJ1381145.1"/>
    <property type="molecule type" value="Genomic_DNA"/>
</dbReference>
<feature type="domain" description="Protein kinase" evidence="10">
    <location>
        <begin position="77"/>
        <end position="362"/>
    </location>
</feature>
<protein>
    <recommendedName>
        <fullName evidence="2">non-specific serine/threonine protein kinase</fullName>
        <ecNumber evidence="2">2.7.11.1</ecNumber>
    </recommendedName>
</protein>
<sequence length="447" mass="50181">MQLFALSLLALAVAERQVEEANYDDGHVRLATFNATGLALLKQGVQLPMVKPTRSFLQEEANESIVVNVPAAWKYRLKIVQKLGEGGFGEVFKAKAACATTDAYVALKHIMRTDSTSMREVEALRKMNGVSDYCIASTGAPDKVVDQRGLWLMTPFMNRGDLHTIVGECRVDYNCNRGWHYKWNKIGTSQAWIWALMYQAMKGVQALHSHGMVHMDLKLDNVMVNCQLVRGSKRCYAAVIDLGLVCTKTDCSWGGTPGYMAPEVWLNDVGRPASDVFSLGVMLYRVTYTQLPPFRGDQNGQRTRAYNAHTDRNIPSRESRTPIDDLIVAMLETDPRRRIKLSDAMNQLKNIIRATTHDKPVLDMLRKSPAQLGAETPMPSCLFDARDFGGLDLEDKPFAREYCVDKPSKAIGMLRCGLCIGCNQCCKCRVIRNKEKVKEHFRMSICK</sequence>
<dbReference type="AlphaFoldDB" id="A0AA36I6R8"/>
<evidence type="ECO:0000256" key="6">
    <source>
        <dbReference type="ARBA" id="ARBA00022840"/>
    </source>
</evidence>
<dbReference type="InterPro" id="IPR000719">
    <property type="entry name" value="Prot_kinase_dom"/>
</dbReference>
<dbReference type="InterPro" id="IPR050660">
    <property type="entry name" value="NEK_Ser/Thr_kinase"/>
</dbReference>
<evidence type="ECO:0000256" key="4">
    <source>
        <dbReference type="ARBA" id="ARBA00022741"/>
    </source>
</evidence>
<dbReference type="SMART" id="SM00220">
    <property type="entry name" value="S_TKc"/>
    <property type="match status" value="1"/>
</dbReference>
<dbReference type="InterPro" id="IPR017441">
    <property type="entry name" value="Protein_kinase_ATP_BS"/>
</dbReference>
<keyword evidence="8" id="KW-0723">Serine/threonine-protein kinase</keyword>
<dbReference type="PROSITE" id="PS00107">
    <property type="entry name" value="PROTEIN_KINASE_ATP"/>
    <property type="match status" value="1"/>
</dbReference>
<accession>A0AA36I6R8</accession>
<dbReference type="EC" id="2.7.11.1" evidence="2"/>
<evidence type="ECO:0000256" key="5">
    <source>
        <dbReference type="ARBA" id="ARBA00022777"/>
    </source>
</evidence>
<proteinExistence type="inferred from homology"/>
<keyword evidence="6 7" id="KW-0067">ATP-binding</keyword>
<evidence type="ECO:0000259" key="10">
    <source>
        <dbReference type="PROSITE" id="PS50011"/>
    </source>
</evidence>
<keyword evidence="5" id="KW-0418">Kinase</keyword>
<name>A0AA36I6R8_9DINO</name>
<keyword evidence="3" id="KW-0808">Transferase</keyword>
<evidence type="ECO:0000256" key="7">
    <source>
        <dbReference type="PROSITE-ProRule" id="PRU10141"/>
    </source>
</evidence>
<reference evidence="11" key="1">
    <citation type="submission" date="2023-08" db="EMBL/GenBank/DDBJ databases">
        <authorList>
            <person name="Chen Y."/>
            <person name="Shah S."/>
            <person name="Dougan E. K."/>
            <person name="Thang M."/>
            <person name="Chan C."/>
        </authorList>
    </citation>
    <scope>NUCLEOTIDE SEQUENCE</scope>
</reference>
<keyword evidence="9" id="KW-0732">Signal</keyword>
<feature type="binding site" evidence="7">
    <location>
        <position position="108"/>
    </location>
    <ligand>
        <name>ATP</name>
        <dbReference type="ChEBI" id="CHEBI:30616"/>
    </ligand>
</feature>
<dbReference type="InterPro" id="IPR011009">
    <property type="entry name" value="Kinase-like_dom_sf"/>
</dbReference>
<evidence type="ECO:0000256" key="2">
    <source>
        <dbReference type="ARBA" id="ARBA00012513"/>
    </source>
</evidence>
<dbReference type="Gene3D" id="1.10.510.10">
    <property type="entry name" value="Transferase(Phosphotransferase) domain 1"/>
    <property type="match status" value="1"/>
</dbReference>
<comment type="caution">
    <text evidence="11">The sequence shown here is derived from an EMBL/GenBank/DDBJ whole genome shotgun (WGS) entry which is preliminary data.</text>
</comment>